<dbReference type="OrthoDB" id="106677at2"/>
<proteinExistence type="predicted"/>
<evidence type="ECO:0000313" key="2">
    <source>
        <dbReference type="EMBL" id="TWT59618.1"/>
    </source>
</evidence>
<keyword evidence="3" id="KW-1185">Reference proteome</keyword>
<protein>
    <recommendedName>
        <fullName evidence="1">Transposase InsH N-terminal domain-containing protein</fullName>
    </recommendedName>
</protein>
<dbReference type="AlphaFoldDB" id="A0A5C5XA14"/>
<dbReference type="Proteomes" id="UP000316095">
    <property type="component" value="Unassembled WGS sequence"/>
</dbReference>
<feature type="domain" description="Transposase InsH N-terminal" evidence="1">
    <location>
        <begin position="24"/>
        <end position="87"/>
    </location>
</feature>
<sequence length="123" mass="14164">MSLGRRKSQRQQELFVPTQELPRTPRHVFYERLNRLLAEHNFDAFLEELCSPYYTAVSGRPGVPPGVYFRMLLIGYFEGLDSQRGCADCRLLGRRRPGDVPTVFHCENSSGSKSPKRHPTILR</sequence>
<dbReference type="EMBL" id="SJPG01000001">
    <property type="protein sequence ID" value="TWT59618.1"/>
    <property type="molecule type" value="Genomic_DNA"/>
</dbReference>
<evidence type="ECO:0000313" key="3">
    <source>
        <dbReference type="Proteomes" id="UP000316095"/>
    </source>
</evidence>
<gene>
    <name evidence="2" type="ORF">Pan54_03260</name>
</gene>
<dbReference type="Pfam" id="PF05598">
    <property type="entry name" value="DUF772"/>
    <property type="match status" value="1"/>
</dbReference>
<evidence type="ECO:0000259" key="1">
    <source>
        <dbReference type="Pfam" id="PF05598"/>
    </source>
</evidence>
<reference evidence="2 3" key="1">
    <citation type="submission" date="2019-02" db="EMBL/GenBank/DDBJ databases">
        <title>Deep-cultivation of Planctomycetes and their phenomic and genomic characterization uncovers novel biology.</title>
        <authorList>
            <person name="Wiegand S."/>
            <person name="Jogler M."/>
            <person name="Boedeker C."/>
            <person name="Pinto D."/>
            <person name="Vollmers J."/>
            <person name="Rivas-Marin E."/>
            <person name="Kohn T."/>
            <person name="Peeters S.H."/>
            <person name="Heuer A."/>
            <person name="Rast P."/>
            <person name="Oberbeckmann S."/>
            <person name="Bunk B."/>
            <person name="Jeske O."/>
            <person name="Meyerdierks A."/>
            <person name="Storesund J.E."/>
            <person name="Kallscheuer N."/>
            <person name="Luecker S."/>
            <person name="Lage O.M."/>
            <person name="Pohl T."/>
            <person name="Merkel B.J."/>
            <person name="Hornburger P."/>
            <person name="Mueller R.-W."/>
            <person name="Bruemmer F."/>
            <person name="Labrenz M."/>
            <person name="Spormann A.M."/>
            <person name="Op Den Camp H."/>
            <person name="Overmann J."/>
            <person name="Amann R."/>
            <person name="Jetten M.S.M."/>
            <person name="Mascher T."/>
            <person name="Medema M.H."/>
            <person name="Devos D.P."/>
            <person name="Kaster A.-K."/>
            <person name="Ovreas L."/>
            <person name="Rohde M."/>
            <person name="Galperin M.Y."/>
            <person name="Jogler C."/>
        </authorList>
    </citation>
    <scope>NUCLEOTIDE SEQUENCE [LARGE SCALE GENOMIC DNA]</scope>
    <source>
        <strain evidence="2 3">Pan54</strain>
    </source>
</reference>
<dbReference type="RefSeq" id="WP_146501821.1">
    <property type="nucleotide sequence ID" value="NZ_SJPG01000001.1"/>
</dbReference>
<accession>A0A5C5XA14</accession>
<dbReference type="InterPro" id="IPR008490">
    <property type="entry name" value="Transposase_InsH_N"/>
</dbReference>
<organism evidence="2 3">
    <name type="scientific">Rubinisphaera italica</name>
    <dbReference type="NCBI Taxonomy" id="2527969"/>
    <lineage>
        <taxon>Bacteria</taxon>
        <taxon>Pseudomonadati</taxon>
        <taxon>Planctomycetota</taxon>
        <taxon>Planctomycetia</taxon>
        <taxon>Planctomycetales</taxon>
        <taxon>Planctomycetaceae</taxon>
        <taxon>Rubinisphaera</taxon>
    </lineage>
</organism>
<comment type="caution">
    <text evidence="2">The sequence shown here is derived from an EMBL/GenBank/DDBJ whole genome shotgun (WGS) entry which is preliminary data.</text>
</comment>
<name>A0A5C5XA14_9PLAN</name>